<keyword evidence="3" id="KW-1185">Reference proteome</keyword>
<gene>
    <name evidence="2" type="ORF">MKI79_04595</name>
</gene>
<dbReference type="Proteomes" id="UP001139701">
    <property type="component" value="Unassembled WGS sequence"/>
</dbReference>
<evidence type="ECO:0000313" key="3">
    <source>
        <dbReference type="Proteomes" id="UP001139701"/>
    </source>
</evidence>
<accession>A0A9X1WWA6</accession>
<feature type="signal peptide" evidence="1">
    <location>
        <begin position="1"/>
        <end position="26"/>
    </location>
</feature>
<feature type="chain" id="PRO_5040937957" evidence="1">
    <location>
        <begin position="27"/>
        <end position="291"/>
    </location>
</feature>
<name>A0A9X1WWA6_9GAMM</name>
<dbReference type="AlphaFoldDB" id="A0A9X1WWA6"/>
<organism evidence="2 3">
    <name type="scientific">Acinetobacter sedimenti</name>
    <dbReference type="NCBI Taxonomy" id="2919922"/>
    <lineage>
        <taxon>Bacteria</taxon>
        <taxon>Pseudomonadati</taxon>
        <taxon>Pseudomonadota</taxon>
        <taxon>Gammaproteobacteria</taxon>
        <taxon>Moraxellales</taxon>
        <taxon>Moraxellaceae</taxon>
        <taxon>Acinetobacter</taxon>
    </lineage>
</organism>
<comment type="caution">
    <text evidence="2">The sequence shown here is derived from an EMBL/GenBank/DDBJ whole genome shotgun (WGS) entry which is preliminary data.</text>
</comment>
<protein>
    <submittedName>
        <fullName evidence="2">RICIN domain-containing protein</fullName>
    </submittedName>
</protein>
<reference evidence="2" key="1">
    <citation type="submission" date="2022-02" db="EMBL/GenBank/DDBJ databases">
        <title>Acinetobacter A3.8 sp. nov., isolated from Sediment (Zhairuo Island).</title>
        <authorList>
            <person name="Zheng K."/>
        </authorList>
    </citation>
    <scope>NUCLEOTIDE SEQUENCE</scope>
    <source>
        <strain evidence="2">A3.8</strain>
    </source>
</reference>
<keyword evidence="1" id="KW-0732">Signal</keyword>
<evidence type="ECO:0000313" key="2">
    <source>
        <dbReference type="EMBL" id="MCJ8146191.1"/>
    </source>
</evidence>
<dbReference type="EMBL" id="JAKUML010000005">
    <property type="protein sequence ID" value="MCJ8146191.1"/>
    <property type="molecule type" value="Genomic_DNA"/>
</dbReference>
<sequence length="291" mass="33924">MRISLLKAIHFTALTTVLVATLSACSKPSEEQQQEQVETEQVKKQGYENLIAMPVIADYALPFCEDEYCIDVEVFGFKSKDQWFNDFGKMQSADLIRQQLGISQKLSLQRAVNEFVKRSDAWRETQLAENKHAKPQAWSMYIKPRLAMQQGEMALLIINTSYQLGDEAVPEQHYFYVVDRKAKKSWRLYDVINENKRVSFTHFVQAQYDVWREETSAQLSEEDQVKLPTKIYWANQDWFFDEQGVAIYYRFNDLCAECEASNGKDFTIYLSPTQSQQWIKAPLLKQLNFAS</sequence>
<dbReference type="PROSITE" id="PS51257">
    <property type="entry name" value="PROKAR_LIPOPROTEIN"/>
    <property type="match status" value="1"/>
</dbReference>
<dbReference type="RefSeq" id="WP_241570880.1">
    <property type="nucleotide sequence ID" value="NZ_JAKUML010000005.1"/>
</dbReference>
<proteinExistence type="predicted"/>
<evidence type="ECO:0000256" key="1">
    <source>
        <dbReference type="SAM" id="SignalP"/>
    </source>
</evidence>